<evidence type="ECO:0008006" key="5">
    <source>
        <dbReference type="Google" id="ProtNLM"/>
    </source>
</evidence>
<feature type="signal peptide" evidence="2">
    <location>
        <begin position="1"/>
        <end position="19"/>
    </location>
</feature>
<gene>
    <name evidence="3" type="ORF">PSALAMII_LOCUS2214</name>
</gene>
<organism evidence="3 4">
    <name type="scientific">Penicillium salamii</name>
    <dbReference type="NCBI Taxonomy" id="1612424"/>
    <lineage>
        <taxon>Eukaryota</taxon>
        <taxon>Fungi</taxon>
        <taxon>Dikarya</taxon>
        <taxon>Ascomycota</taxon>
        <taxon>Pezizomycotina</taxon>
        <taxon>Eurotiomycetes</taxon>
        <taxon>Eurotiomycetidae</taxon>
        <taxon>Eurotiales</taxon>
        <taxon>Aspergillaceae</taxon>
        <taxon>Penicillium</taxon>
    </lineage>
</organism>
<evidence type="ECO:0000256" key="2">
    <source>
        <dbReference type="SAM" id="SignalP"/>
    </source>
</evidence>
<sequence length="187" mass="19929">MHPTTLFMGLTALFSVTSAIPVAHEKPTPTPSMPKVLVSPSSSASASASPTPSTNPYEAYTCPAKKQKACCMGVEQASKDIISPLGELVPIVGGLQVSSAITFQCKSPAENQPALYKMTDDRTGKKMDEKAPPSSCNEKGYSPMCCHDINSIGFSSCKGFEQTKKNFYSQHGHAEETQADMIMDAVT</sequence>
<dbReference type="OrthoDB" id="5863171at2759"/>
<feature type="compositionally biased region" description="Low complexity" evidence="1">
    <location>
        <begin position="39"/>
        <end position="54"/>
    </location>
</feature>
<accession>A0A9W4INM6</accession>
<keyword evidence="2" id="KW-0732">Signal</keyword>
<name>A0A9W4INM6_9EURO</name>
<comment type="caution">
    <text evidence="3">The sequence shown here is derived from an EMBL/GenBank/DDBJ whole genome shotgun (WGS) entry which is preliminary data.</text>
</comment>
<reference evidence="3" key="1">
    <citation type="submission" date="2021-07" db="EMBL/GenBank/DDBJ databases">
        <authorList>
            <person name="Branca A.L. A."/>
        </authorList>
    </citation>
    <scope>NUCLEOTIDE SEQUENCE</scope>
</reference>
<evidence type="ECO:0000313" key="3">
    <source>
        <dbReference type="EMBL" id="CAG8316882.1"/>
    </source>
</evidence>
<protein>
    <recommendedName>
        <fullName evidence="5">Hydrophobin</fullName>
    </recommendedName>
</protein>
<feature type="chain" id="PRO_5040837984" description="Hydrophobin" evidence="2">
    <location>
        <begin position="20"/>
        <end position="187"/>
    </location>
</feature>
<dbReference type="AlphaFoldDB" id="A0A9W4INM6"/>
<proteinExistence type="predicted"/>
<dbReference type="Proteomes" id="UP001152592">
    <property type="component" value="Unassembled WGS sequence"/>
</dbReference>
<evidence type="ECO:0000256" key="1">
    <source>
        <dbReference type="SAM" id="MobiDB-lite"/>
    </source>
</evidence>
<dbReference type="EMBL" id="CAJVPD010000099">
    <property type="protein sequence ID" value="CAG8316882.1"/>
    <property type="molecule type" value="Genomic_DNA"/>
</dbReference>
<evidence type="ECO:0000313" key="4">
    <source>
        <dbReference type="Proteomes" id="UP001152592"/>
    </source>
</evidence>
<feature type="region of interest" description="Disordered" evidence="1">
    <location>
        <begin position="25"/>
        <end position="56"/>
    </location>
</feature>